<dbReference type="InterPro" id="IPR000668">
    <property type="entry name" value="Peptidase_C1A_C"/>
</dbReference>
<dbReference type="SMART" id="SM00645">
    <property type="entry name" value="Pept_C1"/>
    <property type="match status" value="1"/>
</dbReference>
<proteinExistence type="inferred from homology"/>
<dbReference type="SUPFAM" id="SSF54001">
    <property type="entry name" value="Cysteine proteinases"/>
    <property type="match status" value="1"/>
</dbReference>
<evidence type="ECO:0000313" key="4">
    <source>
        <dbReference type="Proteomes" id="UP000236594"/>
    </source>
</evidence>
<dbReference type="Proteomes" id="UP000236594">
    <property type="component" value="Unassembled WGS sequence"/>
</dbReference>
<reference evidence="3 4" key="1">
    <citation type="submission" date="2018-04" db="EMBL/GenBank/DDBJ databases">
        <title>Draft Genome Sequence of Phosphate-Solubilizing Chryseobacterium sp. ISE14 that is a Biocontrol and Plant Growth-Promoting Rhizobacterium Isolated from Cucumber.</title>
        <authorList>
            <person name="Jeong J.-J."/>
            <person name="Sang M.K."/>
            <person name="Choi I.-G."/>
            <person name="Kim K.D."/>
        </authorList>
    </citation>
    <scope>NUCLEOTIDE SEQUENCE [LARGE SCALE GENOMIC DNA]</scope>
    <source>
        <strain evidence="3 4">ISE14</strain>
    </source>
</reference>
<evidence type="ECO:0000313" key="3">
    <source>
        <dbReference type="EMBL" id="PWN71339.1"/>
    </source>
</evidence>
<comment type="similarity">
    <text evidence="1">Belongs to the peptidase C1 family.</text>
</comment>
<accession>A0A316XDT0</accession>
<gene>
    <name evidence="3" type="ORF">C1631_001575</name>
</gene>
<evidence type="ECO:0000256" key="1">
    <source>
        <dbReference type="ARBA" id="ARBA00008455"/>
    </source>
</evidence>
<comment type="caution">
    <text evidence="3">The sequence shown here is derived from an EMBL/GenBank/DDBJ whole genome shotgun (WGS) entry which is preliminary data.</text>
</comment>
<dbReference type="GO" id="GO:0006508">
    <property type="term" value="P:proteolysis"/>
    <property type="evidence" value="ECO:0007669"/>
    <property type="project" value="InterPro"/>
</dbReference>
<sequence length="311" mass="34197">MRIIYIFGLLNQNNTFMKNLKLFVIAFGMLSLSSCNRNEEEQNTQQPKQENQARHSLGAVLVDDNTYNSFTKVDVEALSKKLKGKSANLVVASLPSSYIIPNTPQIENQGQEGSCVAFATAYAAASILEYNFKGVTSPRSPEYVYNQVKISGCPNGTYVSSGLNLIKNQGVCSWNEMPYTDAECSTQPNAAQKSAASTHKFTTWATVDKTNINNVKTLLSMNLPIVIAITVDGSFDSLSSASNWIWKSHSGTVRGGHAICVVGYDDSKQAFKVQNSWGKTWGDNGFFWIDYAFFAKTTKGAINESYVAYVE</sequence>
<dbReference type="Gene3D" id="3.90.70.10">
    <property type="entry name" value="Cysteine proteinases"/>
    <property type="match status" value="1"/>
</dbReference>
<dbReference type="PANTHER" id="PTHR12411">
    <property type="entry name" value="CYSTEINE PROTEASE FAMILY C1-RELATED"/>
    <property type="match status" value="1"/>
</dbReference>
<dbReference type="Pfam" id="PF00112">
    <property type="entry name" value="Peptidase_C1"/>
    <property type="match status" value="1"/>
</dbReference>
<dbReference type="GO" id="GO:0008234">
    <property type="term" value="F:cysteine-type peptidase activity"/>
    <property type="evidence" value="ECO:0007669"/>
    <property type="project" value="InterPro"/>
</dbReference>
<keyword evidence="4" id="KW-1185">Reference proteome</keyword>
<protein>
    <recommendedName>
        <fullName evidence="2">Peptidase C1A papain C-terminal domain-containing protein</fullName>
    </recommendedName>
</protein>
<dbReference type="InterPro" id="IPR013128">
    <property type="entry name" value="Peptidase_C1A"/>
</dbReference>
<dbReference type="PROSITE" id="PS51257">
    <property type="entry name" value="PROKAR_LIPOPROTEIN"/>
    <property type="match status" value="1"/>
</dbReference>
<dbReference type="EMBL" id="PPED02000001">
    <property type="protein sequence ID" value="PWN71339.1"/>
    <property type="molecule type" value="Genomic_DNA"/>
</dbReference>
<dbReference type="AlphaFoldDB" id="A0A316XDT0"/>
<dbReference type="InterPro" id="IPR038765">
    <property type="entry name" value="Papain-like_cys_pep_sf"/>
</dbReference>
<feature type="domain" description="Peptidase C1A papain C-terminal" evidence="2">
    <location>
        <begin position="94"/>
        <end position="296"/>
    </location>
</feature>
<dbReference type="CDD" id="cd02619">
    <property type="entry name" value="Peptidase_C1"/>
    <property type="match status" value="1"/>
</dbReference>
<organism evidence="3 4">
    <name type="scientific">Chryseobacterium phosphatilyticum</name>
    <dbReference type="NCBI Taxonomy" id="475075"/>
    <lineage>
        <taxon>Bacteria</taxon>
        <taxon>Pseudomonadati</taxon>
        <taxon>Bacteroidota</taxon>
        <taxon>Flavobacteriia</taxon>
        <taxon>Flavobacteriales</taxon>
        <taxon>Weeksellaceae</taxon>
        <taxon>Chryseobacterium group</taxon>
        <taxon>Chryseobacterium</taxon>
    </lineage>
</organism>
<name>A0A316XDT0_9FLAO</name>
<evidence type="ECO:0000259" key="2">
    <source>
        <dbReference type="SMART" id="SM00645"/>
    </source>
</evidence>
<dbReference type="OrthoDB" id="3648721at2"/>